<evidence type="ECO:0000313" key="1">
    <source>
        <dbReference type="EMBL" id="SDF16813.1"/>
    </source>
</evidence>
<dbReference type="Proteomes" id="UP000198972">
    <property type="component" value="Unassembled WGS sequence"/>
</dbReference>
<dbReference type="AlphaFoldDB" id="A0A1G7IVZ0"/>
<keyword evidence="2" id="KW-1185">Reference proteome</keyword>
<proteinExistence type="predicted"/>
<evidence type="ECO:0000313" key="2">
    <source>
        <dbReference type="Proteomes" id="UP000198972"/>
    </source>
</evidence>
<dbReference type="STRING" id="670482.SAMN04488542_106157"/>
<organism evidence="1 2">
    <name type="scientific">Fontibacillus panacisegetis</name>
    <dbReference type="NCBI Taxonomy" id="670482"/>
    <lineage>
        <taxon>Bacteria</taxon>
        <taxon>Bacillati</taxon>
        <taxon>Bacillota</taxon>
        <taxon>Bacilli</taxon>
        <taxon>Bacillales</taxon>
        <taxon>Paenibacillaceae</taxon>
        <taxon>Fontibacillus</taxon>
    </lineage>
</organism>
<accession>A0A1G7IVZ0</accession>
<sequence>MKRRRGVVIKRDMYEDMEDLKSIGTCQKDLLCGHYPSVWEMSLNTNNALPTSYWEAKGLKSSILRYLEFCKPFESSAC</sequence>
<name>A0A1G7IVZ0_9BACL</name>
<dbReference type="EMBL" id="FNBG01000006">
    <property type="protein sequence ID" value="SDF16813.1"/>
    <property type="molecule type" value="Genomic_DNA"/>
</dbReference>
<reference evidence="1 2" key="1">
    <citation type="submission" date="2016-10" db="EMBL/GenBank/DDBJ databases">
        <authorList>
            <person name="de Groot N.N."/>
        </authorList>
    </citation>
    <scope>NUCLEOTIDE SEQUENCE [LARGE SCALE GENOMIC DNA]</scope>
    <source>
        <strain evidence="1 2">DSM 28129</strain>
    </source>
</reference>
<dbReference type="RefSeq" id="WP_091228188.1">
    <property type="nucleotide sequence ID" value="NZ_FNBG01000006.1"/>
</dbReference>
<protein>
    <submittedName>
        <fullName evidence="1">Uncharacterized protein</fullName>
    </submittedName>
</protein>
<gene>
    <name evidence="1" type="ORF">SAMN04488542_106157</name>
</gene>
<dbReference type="OrthoDB" id="9793236at2"/>